<reference evidence="1" key="1">
    <citation type="submission" date="2022-07" db="EMBL/GenBank/DDBJ databases">
        <authorList>
            <person name="Trinca V."/>
            <person name="Uliana J.V.C."/>
            <person name="Torres T.T."/>
            <person name="Ward R.J."/>
            <person name="Monesi N."/>
        </authorList>
    </citation>
    <scope>NUCLEOTIDE SEQUENCE</scope>
    <source>
        <strain evidence="1">HSMRA1968</strain>
        <tissue evidence="1">Whole embryos</tissue>
    </source>
</reference>
<dbReference type="AlphaFoldDB" id="A0A9Q0N0Y7"/>
<proteinExistence type="predicted"/>
<dbReference type="EMBL" id="WJQU01000003">
    <property type="protein sequence ID" value="KAJ6640347.1"/>
    <property type="molecule type" value="Genomic_DNA"/>
</dbReference>
<evidence type="ECO:0000313" key="1">
    <source>
        <dbReference type="EMBL" id="KAJ6640347.1"/>
    </source>
</evidence>
<organism evidence="1 2">
    <name type="scientific">Pseudolycoriella hygida</name>
    <dbReference type="NCBI Taxonomy" id="35572"/>
    <lineage>
        <taxon>Eukaryota</taxon>
        <taxon>Metazoa</taxon>
        <taxon>Ecdysozoa</taxon>
        <taxon>Arthropoda</taxon>
        <taxon>Hexapoda</taxon>
        <taxon>Insecta</taxon>
        <taxon>Pterygota</taxon>
        <taxon>Neoptera</taxon>
        <taxon>Endopterygota</taxon>
        <taxon>Diptera</taxon>
        <taxon>Nematocera</taxon>
        <taxon>Sciaroidea</taxon>
        <taxon>Sciaridae</taxon>
        <taxon>Pseudolycoriella</taxon>
    </lineage>
</organism>
<name>A0A9Q0N0Y7_9DIPT</name>
<gene>
    <name evidence="1" type="ORF">Bhyg_13097</name>
</gene>
<accession>A0A9Q0N0Y7</accession>
<keyword evidence="2" id="KW-1185">Reference proteome</keyword>
<comment type="caution">
    <text evidence="1">The sequence shown here is derived from an EMBL/GenBank/DDBJ whole genome shotgun (WGS) entry which is preliminary data.</text>
</comment>
<sequence length="113" mass="13190">MSYLLDLTRLVYGCKEILHIACCRKTIKVILFRYFFVIESPIRFSFPGGKSLVPLYMHRYSILVYTLFLIDVNRVTDVSQIQLIRNLNIDNSLKTSSSEIITAFTMRKPFTND</sequence>
<dbReference type="Proteomes" id="UP001151699">
    <property type="component" value="Chromosome X"/>
</dbReference>
<protein>
    <submittedName>
        <fullName evidence="1">Uncharacterized protein</fullName>
    </submittedName>
</protein>
<evidence type="ECO:0000313" key="2">
    <source>
        <dbReference type="Proteomes" id="UP001151699"/>
    </source>
</evidence>